<gene>
    <name evidence="3" type="ORF">KC729_06085</name>
</gene>
<evidence type="ECO:0000313" key="3">
    <source>
        <dbReference type="EMBL" id="MCA9727235.1"/>
    </source>
</evidence>
<feature type="non-terminal residue" evidence="3">
    <location>
        <position position="1"/>
    </location>
</feature>
<dbReference type="InterPro" id="IPR027385">
    <property type="entry name" value="Beta-barrel_OMP"/>
</dbReference>
<dbReference type="SUPFAM" id="SSF56925">
    <property type="entry name" value="OMPA-like"/>
    <property type="match status" value="1"/>
</dbReference>
<organism evidence="3 4">
    <name type="scientific">Eiseniibacteriota bacterium</name>
    <dbReference type="NCBI Taxonomy" id="2212470"/>
    <lineage>
        <taxon>Bacteria</taxon>
        <taxon>Candidatus Eiseniibacteriota</taxon>
    </lineage>
</organism>
<evidence type="ECO:0000313" key="4">
    <source>
        <dbReference type="Proteomes" id="UP000697710"/>
    </source>
</evidence>
<protein>
    <submittedName>
        <fullName evidence="3">Outer membrane beta-barrel protein</fullName>
    </submittedName>
</protein>
<dbReference type="Gene3D" id="2.40.160.20">
    <property type="match status" value="1"/>
</dbReference>
<dbReference type="EMBL" id="JAGQHR010000131">
    <property type="protein sequence ID" value="MCA9727235.1"/>
    <property type="molecule type" value="Genomic_DNA"/>
</dbReference>
<reference evidence="3" key="1">
    <citation type="submission" date="2020-04" db="EMBL/GenBank/DDBJ databases">
        <authorList>
            <person name="Zhang T."/>
        </authorList>
    </citation>
    <scope>NUCLEOTIDE SEQUENCE</scope>
    <source>
        <strain evidence="3">HKST-UBA01</strain>
    </source>
</reference>
<accession>A0A956LZS5</accession>
<comment type="caution">
    <text evidence="3">The sequence shown here is derived from an EMBL/GenBank/DDBJ whole genome shotgun (WGS) entry which is preliminary data.</text>
</comment>
<name>A0A956LZS5_UNCEI</name>
<keyword evidence="1" id="KW-0732">Signal</keyword>
<feature type="domain" description="Outer membrane protein beta-barrel" evidence="2">
    <location>
        <begin position="16"/>
        <end position="189"/>
    </location>
</feature>
<sequence>GLAVLVVGWGFLSASSARGAGTGTFAVQGVGSDVFDRLADDYRFGLGFNFLGSYEISRVWDLRGDFGVRFLEGEQVSQTRELQAPDLGARYGERTDGLRVMPITVDVVRRMEEWSRNRFWVPYAGAGLGFYDIQARYLPEDPEAGVGMPDEDLVRKDNIFKFGWNAKVGVNLHRTSGLFVNLESGLHMIDTRRRWTPMYDVSLGVGTILPRR</sequence>
<evidence type="ECO:0000256" key="1">
    <source>
        <dbReference type="ARBA" id="ARBA00022729"/>
    </source>
</evidence>
<reference evidence="3" key="2">
    <citation type="journal article" date="2021" name="Microbiome">
        <title>Successional dynamics and alternative stable states in a saline activated sludge microbial community over 9 years.</title>
        <authorList>
            <person name="Wang Y."/>
            <person name="Ye J."/>
            <person name="Ju F."/>
            <person name="Liu L."/>
            <person name="Boyd J.A."/>
            <person name="Deng Y."/>
            <person name="Parks D.H."/>
            <person name="Jiang X."/>
            <person name="Yin X."/>
            <person name="Woodcroft B.J."/>
            <person name="Tyson G.W."/>
            <person name="Hugenholtz P."/>
            <person name="Polz M.F."/>
            <person name="Zhang T."/>
        </authorList>
    </citation>
    <scope>NUCLEOTIDE SEQUENCE</scope>
    <source>
        <strain evidence="3">HKST-UBA01</strain>
    </source>
</reference>
<dbReference type="InterPro" id="IPR011250">
    <property type="entry name" value="OMP/PagP_B-barrel"/>
</dbReference>
<evidence type="ECO:0000259" key="2">
    <source>
        <dbReference type="Pfam" id="PF13505"/>
    </source>
</evidence>
<proteinExistence type="predicted"/>
<dbReference type="AlphaFoldDB" id="A0A956LZS5"/>
<dbReference type="Proteomes" id="UP000697710">
    <property type="component" value="Unassembled WGS sequence"/>
</dbReference>
<dbReference type="Pfam" id="PF13505">
    <property type="entry name" value="OMP_b-brl"/>
    <property type="match status" value="1"/>
</dbReference>